<feature type="region of interest" description="Disordered" evidence="1">
    <location>
        <begin position="601"/>
        <end position="628"/>
    </location>
</feature>
<dbReference type="Proteomes" id="UP000078561">
    <property type="component" value="Unassembled WGS sequence"/>
</dbReference>
<dbReference type="Gene3D" id="3.40.50.150">
    <property type="entry name" value="Vaccinia Virus protein VP39"/>
    <property type="match status" value="1"/>
</dbReference>
<evidence type="ECO:0000313" key="3">
    <source>
        <dbReference type="EMBL" id="SAL97425.1"/>
    </source>
</evidence>
<dbReference type="EMBL" id="LT551793">
    <property type="protein sequence ID" value="SAL97425.1"/>
    <property type="molecule type" value="Genomic_DNA"/>
</dbReference>
<dbReference type="SUPFAM" id="SSF53335">
    <property type="entry name" value="S-adenosyl-L-methionine-dependent methyltransferases"/>
    <property type="match status" value="1"/>
</dbReference>
<dbReference type="STRING" id="4829.A0A163J697"/>
<dbReference type="OrthoDB" id="2013972at2759"/>
<accession>A0A163J697</accession>
<dbReference type="Pfam" id="PF13649">
    <property type="entry name" value="Methyltransf_25"/>
    <property type="match status" value="1"/>
</dbReference>
<dbReference type="CDD" id="cd02440">
    <property type="entry name" value="AdoMet_MTases"/>
    <property type="match status" value="1"/>
</dbReference>
<feature type="compositionally biased region" description="Low complexity" evidence="1">
    <location>
        <begin position="613"/>
        <end position="628"/>
    </location>
</feature>
<organism evidence="3">
    <name type="scientific">Absidia glauca</name>
    <name type="common">Pin mould</name>
    <dbReference type="NCBI Taxonomy" id="4829"/>
    <lineage>
        <taxon>Eukaryota</taxon>
        <taxon>Fungi</taxon>
        <taxon>Fungi incertae sedis</taxon>
        <taxon>Mucoromycota</taxon>
        <taxon>Mucoromycotina</taxon>
        <taxon>Mucoromycetes</taxon>
        <taxon>Mucorales</taxon>
        <taxon>Cunninghamellaceae</taxon>
        <taxon>Absidia</taxon>
    </lineage>
</organism>
<feature type="compositionally biased region" description="Low complexity" evidence="1">
    <location>
        <begin position="301"/>
        <end position="314"/>
    </location>
</feature>
<gene>
    <name evidence="3" type="primary">ABSGL_02919.1 scaffold 4049</name>
</gene>
<evidence type="ECO:0000256" key="1">
    <source>
        <dbReference type="SAM" id="MobiDB-lite"/>
    </source>
</evidence>
<dbReference type="InParanoid" id="A0A163J697"/>
<proteinExistence type="predicted"/>
<dbReference type="InterPro" id="IPR029063">
    <property type="entry name" value="SAM-dependent_MTases_sf"/>
</dbReference>
<feature type="compositionally biased region" description="Polar residues" evidence="1">
    <location>
        <begin position="173"/>
        <end position="186"/>
    </location>
</feature>
<feature type="compositionally biased region" description="Basic and acidic residues" evidence="1">
    <location>
        <begin position="321"/>
        <end position="333"/>
    </location>
</feature>
<dbReference type="AlphaFoldDB" id="A0A163J697"/>
<feature type="compositionally biased region" description="Pro residues" evidence="1">
    <location>
        <begin position="196"/>
        <end position="209"/>
    </location>
</feature>
<feature type="compositionally biased region" description="Low complexity" evidence="1">
    <location>
        <begin position="269"/>
        <end position="288"/>
    </location>
</feature>
<reference evidence="3" key="1">
    <citation type="submission" date="2016-04" db="EMBL/GenBank/DDBJ databases">
        <authorList>
            <person name="Evans L.H."/>
            <person name="Alamgir A."/>
            <person name="Owens N."/>
            <person name="Weber N.D."/>
            <person name="Virtaneva K."/>
            <person name="Barbian K."/>
            <person name="Babar A."/>
            <person name="Rosenke K."/>
        </authorList>
    </citation>
    <scope>NUCLEOTIDE SEQUENCE [LARGE SCALE GENOMIC DNA]</scope>
    <source>
        <strain evidence="3">CBS 101.48</strain>
    </source>
</reference>
<sequence length="645" mass="72704">MPLWTITTGVSKTTSMPENANVSRQKSTSPIDIIPVRHPVPTIAVNCDSGSNDEGEQLNWKEEDTNGHEEGVVKRMKGQLRRILKRQSGCDSSTFEGEENPSPTQCYPTAANNVYINGRRYQNFNSYYFFPNDEIEMDRLLNNHFLVKQCFGMNYSAPVSEILSIEKISSTPFSNPPTGTRIPSTTHHVDTHRFTPAPPTTPDTQPPGPSTRSYSNDLTDRRGNPTLSCYIRKITSIGTKSKDRSPTPTATPPPTKMARSASPTMSIKPSPLSTPSTSAATNESTETPVAVEKRSTPLGVPTTTPSPKTPSSFSPHRRSHHSEGDIRHLQQQDRVRTSKFYRPDSPLDIFHPTNAQTTRVLDVACGTGVWILEMAHEFPHAQFYGFDLSEIFPTAIRPNNTFFCLYDMNQGLPYPDYFFDFIHMKDVFACFPATATKFIMQELRRCLKPGGYIELKELDFCIFDPGPITAKFTAADSLTASGLMHRFGVDIIWPRMIRKHLNTMKMADVHSRMIPLTYTSRSESSIDKMFYRFLNDRLDACRRLFLEIHGQDEDSLDHDIRRIKHEMLERASYCCYYMAWGRKPLVDDDCYYNKLSNSNRSSSLNRVGQKGTSPAVSPSSASSSIDVSSDSYGYEIFDFTDGFTD</sequence>
<protein>
    <recommendedName>
        <fullName evidence="2">Methyltransferase domain-containing protein</fullName>
    </recommendedName>
</protein>
<evidence type="ECO:0000259" key="2">
    <source>
        <dbReference type="Pfam" id="PF13649"/>
    </source>
</evidence>
<name>A0A163J697_ABSGL</name>
<feature type="domain" description="Methyltransferase" evidence="2">
    <location>
        <begin position="360"/>
        <end position="451"/>
    </location>
</feature>
<dbReference type="PANTHER" id="PTHR43591">
    <property type="entry name" value="METHYLTRANSFERASE"/>
    <property type="match status" value="1"/>
</dbReference>
<keyword evidence="4" id="KW-1185">Reference proteome</keyword>
<dbReference type="GO" id="GO:0008168">
    <property type="term" value="F:methyltransferase activity"/>
    <property type="evidence" value="ECO:0007669"/>
    <property type="project" value="TreeGrafter"/>
</dbReference>
<dbReference type="InterPro" id="IPR041698">
    <property type="entry name" value="Methyltransf_25"/>
</dbReference>
<evidence type="ECO:0000313" key="4">
    <source>
        <dbReference type="Proteomes" id="UP000078561"/>
    </source>
</evidence>
<feature type="region of interest" description="Disordered" evidence="1">
    <location>
        <begin position="173"/>
        <end position="333"/>
    </location>
</feature>
<dbReference type="PANTHER" id="PTHR43591:SF105">
    <property type="entry name" value="METHYLTRANSFERASE DOMAIN-CONTAINING PROTEIN-RELATED"/>
    <property type="match status" value="1"/>
</dbReference>